<keyword evidence="2" id="KW-1185">Reference proteome</keyword>
<protein>
    <recommendedName>
        <fullName evidence="3">Histone-lysine N-methyltransferase SETMAR</fullName>
    </recommendedName>
</protein>
<dbReference type="InterPro" id="IPR036397">
    <property type="entry name" value="RNaseH_sf"/>
</dbReference>
<dbReference type="InterPro" id="IPR052709">
    <property type="entry name" value="Transposase-MT_Hybrid"/>
</dbReference>
<gene>
    <name evidence="1" type="ORF">LAZ67_11002454</name>
</gene>
<evidence type="ECO:0008006" key="3">
    <source>
        <dbReference type="Google" id="ProtNLM"/>
    </source>
</evidence>
<proteinExistence type="predicted"/>
<name>A0ABY6KZA4_9ARAC</name>
<dbReference type="Proteomes" id="UP001235939">
    <property type="component" value="Chromosome 11"/>
</dbReference>
<dbReference type="PANTHER" id="PTHR46060:SF1">
    <property type="entry name" value="MARINER MOS1 TRANSPOSASE-LIKE PROTEIN"/>
    <property type="match status" value="1"/>
</dbReference>
<dbReference type="EMBL" id="CP092873">
    <property type="protein sequence ID" value="UYV74211.1"/>
    <property type="molecule type" value="Genomic_DNA"/>
</dbReference>
<evidence type="ECO:0000313" key="2">
    <source>
        <dbReference type="Proteomes" id="UP001235939"/>
    </source>
</evidence>
<organism evidence="1 2">
    <name type="scientific">Cordylochernes scorpioides</name>
    <dbReference type="NCBI Taxonomy" id="51811"/>
    <lineage>
        <taxon>Eukaryota</taxon>
        <taxon>Metazoa</taxon>
        <taxon>Ecdysozoa</taxon>
        <taxon>Arthropoda</taxon>
        <taxon>Chelicerata</taxon>
        <taxon>Arachnida</taxon>
        <taxon>Pseudoscorpiones</taxon>
        <taxon>Cheliferoidea</taxon>
        <taxon>Chernetidae</taxon>
        <taxon>Cordylochernes</taxon>
    </lineage>
</organism>
<accession>A0ABY6KZA4</accession>
<reference evidence="1 2" key="1">
    <citation type="submission" date="2022-01" db="EMBL/GenBank/DDBJ databases">
        <title>A chromosomal length assembly of Cordylochernes scorpioides.</title>
        <authorList>
            <person name="Zeh D."/>
            <person name="Zeh J."/>
        </authorList>
    </citation>
    <scope>NUCLEOTIDE SEQUENCE [LARGE SCALE GENOMIC DNA]</scope>
    <source>
        <strain evidence="1">IN4F17</strain>
        <tissue evidence="1">Whole Body</tissue>
    </source>
</reference>
<evidence type="ECO:0000313" key="1">
    <source>
        <dbReference type="EMBL" id="UYV74211.1"/>
    </source>
</evidence>
<dbReference type="Gene3D" id="3.30.420.10">
    <property type="entry name" value="Ribonuclease H-like superfamily/Ribonuclease H"/>
    <property type="match status" value="1"/>
</dbReference>
<dbReference type="PANTHER" id="PTHR46060">
    <property type="entry name" value="MARINER MOS1 TRANSPOSASE-LIKE PROTEIN"/>
    <property type="match status" value="1"/>
</dbReference>
<sequence length="137" mass="15776">MGPPLHARNQTAVGGSRWFSAKESEVDHICQKKYGQCVLGCQRDPTPSDFHLFPNLKKFISGKLFTSNEDVERAVDEFLNSLPDTYIQEGILILEKRWTKCVNAKGDYIERKKKTFFKLKIGLLYCQAENFSPYPRI</sequence>